<organism evidence="2 3">
    <name type="scientific">Paenibacillus terrae</name>
    <dbReference type="NCBI Taxonomy" id="159743"/>
    <lineage>
        <taxon>Bacteria</taxon>
        <taxon>Bacillati</taxon>
        <taxon>Bacillota</taxon>
        <taxon>Bacilli</taxon>
        <taxon>Bacillales</taxon>
        <taxon>Paenibacillaceae</taxon>
        <taxon>Paenibacillus</taxon>
    </lineage>
</organism>
<evidence type="ECO:0000259" key="1">
    <source>
        <dbReference type="Pfam" id="PF02342"/>
    </source>
</evidence>
<dbReference type="InterPro" id="IPR051324">
    <property type="entry name" value="Stress/Tellurium_Resist"/>
</dbReference>
<dbReference type="CDD" id="cd06974">
    <property type="entry name" value="TerD_like"/>
    <property type="match status" value="2"/>
</dbReference>
<dbReference type="PANTHER" id="PTHR32097">
    <property type="entry name" value="CAMP-BINDING PROTEIN 1-RELATED"/>
    <property type="match status" value="1"/>
</dbReference>
<dbReference type="Proteomes" id="UP000032534">
    <property type="component" value="Unassembled WGS sequence"/>
</dbReference>
<evidence type="ECO:0000313" key="2">
    <source>
        <dbReference type="EMBL" id="KJD45356.1"/>
    </source>
</evidence>
<name>A0A0D7X1U6_9BACL</name>
<gene>
    <name evidence="2" type="ORF">QD47_12295</name>
</gene>
<protein>
    <submittedName>
        <fullName evidence="2">Tellurium resistance protein</fullName>
    </submittedName>
</protein>
<sequence>MIHMIIAKGQKIDVTKGKNVQDIAIGLTWKTTHPSIDINASAFLLNAAGVCTRDEDMIFYNQQISQQHAVSHSGPAEGSREIIRITVAKIPADIEKIAFTLTIHEGETNGQSFSNVQDAVCRIYNPVSREDIAIFNFGEGLNKETAIVVGELYLHQGEWKFNAVSSGFEGGLAALVKNFGLEVSDEPQNEVAAATEVNPAPQPAPVPETPVKLIKLDLKKQESINIHKSEKVTATLEWATKKDLDLYCFYVTKDYNVGKIYYRNLGSSHSTPYIQLNGDALTHGKETIIIHRPEALRFVLFAAYSAVSNGIGSFKSMKVRAVVDNHQGQVITTPLHEKNSYAYWVAIAHIDFTGTNQMKVSHVEKYSGKNVEHSPLLYEDGSFKMDVGPVEFK</sequence>
<accession>A0A0D7X1U6</accession>
<dbReference type="AlphaFoldDB" id="A0A0D7X1U6"/>
<dbReference type="PATRIC" id="fig|159743.3.peg.2739"/>
<dbReference type="EMBL" id="JTHP01000021">
    <property type="protein sequence ID" value="KJD45356.1"/>
    <property type="molecule type" value="Genomic_DNA"/>
</dbReference>
<keyword evidence="3" id="KW-1185">Reference proteome</keyword>
<dbReference type="Pfam" id="PF02342">
    <property type="entry name" value="TerD"/>
    <property type="match status" value="1"/>
</dbReference>
<feature type="domain" description="TerD" evidence="1">
    <location>
        <begin position="5"/>
        <end position="179"/>
    </location>
</feature>
<evidence type="ECO:0000313" key="3">
    <source>
        <dbReference type="Proteomes" id="UP000032534"/>
    </source>
</evidence>
<dbReference type="Gene3D" id="2.60.60.30">
    <property type="entry name" value="sav2460 like domains"/>
    <property type="match status" value="1"/>
</dbReference>
<reference evidence="2 3" key="1">
    <citation type="submission" date="2014-11" db="EMBL/GenBank/DDBJ databases">
        <title>Draft Genome Sequences of Paenibacillus polymyxa NRRL B-30509 and Paenibacillus terrae NRRL B-30644, Strains from a Poultry Environment that Produce Tridecaptin A and Paenicidins.</title>
        <authorList>
            <person name="van Belkum M.J."/>
            <person name="Lohans C.T."/>
            <person name="Vederas J.C."/>
        </authorList>
    </citation>
    <scope>NUCLEOTIDE SEQUENCE [LARGE SCALE GENOMIC DNA]</scope>
    <source>
        <strain evidence="2 3">NRRL B-30644</strain>
    </source>
</reference>
<dbReference type="PANTHER" id="PTHR32097:SF17">
    <property type="entry name" value="CAMP-BINDING PROTEIN 1-RELATED"/>
    <property type="match status" value="1"/>
</dbReference>
<dbReference type="InterPro" id="IPR003325">
    <property type="entry name" value="TerD"/>
</dbReference>
<comment type="caution">
    <text evidence="2">The sequence shown here is derived from an EMBL/GenBank/DDBJ whole genome shotgun (WGS) entry which is preliminary data.</text>
</comment>
<proteinExistence type="predicted"/>